<feature type="domain" description="Plus3" evidence="3">
    <location>
        <begin position="167"/>
        <end position="303"/>
    </location>
</feature>
<sequence>MGDGVEAKPSFWIEESNGEPLPRLSMKRKARSKRMRFIGWGSEQLIEFLQSIGEDTNKQLSQYDVTDIINKYVNVNSLSDPNKKKKINCDEKLYSLFGRKTIVRVRIHDMLESHFAENQEESPDNFSCSSEDEHAGRANGQKNIWSSERKTPYEKKVLEAPKSIFAAIVPDNLKLVYLKKSLVQKLLKDPETVEGKLVGSFVRVKSDPNDYYQKNSHQLLQVTGLKKTSQTNSTSTGTNCMSSEITLQASNYVKDICVSMLSDDNFSQEECEDLHQRVKDGLLRRPMIVELEAKAQILHEDITRHWLVGELALLQKRIDRANEKGWRREYPFIIYLERRQVLQSPDEQTRLLSEVPKVIADCSEAEVVTPDVPDAVEQRNDRSAKPAVLTGACEISTSNVAVATAGTLSTKMYFSMDPGETEVVTPDFPDAIEQRNNGSAKLAVLTGACEISTSNVATAGTFSTKMYFSTDPGEDLHAPAQVERKLSTESISESNDDIELQKQQPESKIKMDSKVQPVDIENGSNGVINREVIELSDDEESADSHCNGQNLEQDMTSELWHYLDPQGDIQGPFALSSLRRWSEANYFPPDFKIWKSGQTQHKAVLLRDIL</sequence>
<dbReference type="PROSITE" id="PS51360">
    <property type="entry name" value="PLUS3"/>
    <property type="match status" value="1"/>
</dbReference>
<dbReference type="SMART" id="SM00444">
    <property type="entry name" value="GYF"/>
    <property type="match status" value="1"/>
</dbReference>
<protein>
    <submittedName>
        <fullName evidence="5">Uncharacterized protein</fullName>
    </submittedName>
</protein>
<dbReference type="FunCoup" id="A0A7J7DFQ2">
    <property type="interactions" value="607"/>
</dbReference>
<dbReference type="PROSITE" id="PS51925">
    <property type="entry name" value="SWIB_MDM2"/>
    <property type="match status" value="1"/>
</dbReference>
<dbReference type="PANTHER" id="PTHR46851:SF11">
    <property type="entry name" value="GYF DOMAIN-CONTAINING PROTEIN"/>
    <property type="match status" value="1"/>
</dbReference>
<dbReference type="InParanoid" id="A0A7J7DFQ2"/>
<gene>
    <name evidence="5" type="ORF">HS088_TW07G00679</name>
</gene>
<reference evidence="5 6" key="1">
    <citation type="journal article" date="2020" name="Nat. Commun.">
        <title>Genome of Tripterygium wilfordii and identification of cytochrome P450 involved in triptolide biosynthesis.</title>
        <authorList>
            <person name="Tu L."/>
            <person name="Su P."/>
            <person name="Zhang Z."/>
            <person name="Gao L."/>
            <person name="Wang J."/>
            <person name="Hu T."/>
            <person name="Zhou J."/>
            <person name="Zhang Y."/>
            <person name="Zhao Y."/>
            <person name="Liu Y."/>
            <person name="Song Y."/>
            <person name="Tong Y."/>
            <person name="Lu Y."/>
            <person name="Yang J."/>
            <person name="Xu C."/>
            <person name="Jia M."/>
            <person name="Peters R.J."/>
            <person name="Huang L."/>
            <person name="Gao W."/>
        </authorList>
    </citation>
    <scope>NUCLEOTIDE SEQUENCE [LARGE SCALE GENOMIC DNA]</scope>
    <source>
        <strain evidence="6">cv. XIE 37</strain>
        <tissue evidence="5">Leaf</tissue>
    </source>
</reference>
<dbReference type="InterPro" id="IPR036885">
    <property type="entry name" value="SWIB_MDM2_dom_sf"/>
</dbReference>
<evidence type="ECO:0000259" key="3">
    <source>
        <dbReference type="PROSITE" id="PS51360"/>
    </source>
</evidence>
<feature type="domain" description="DM2" evidence="4">
    <location>
        <begin position="34"/>
        <end position="117"/>
    </location>
</feature>
<dbReference type="Gene3D" id="3.30.1490.40">
    <property type="match status" value="1"/>
</dbReference>
<feature type="region of interest" description="Disordered" evidence="1">
    <location>
        <begin position="482"/>
        <end position="513"/>
    </location>
</feature>
<dbReference type="SUPFAM" id="SSF55277">
    <property type="entry name" value="GYF domain"/>
    <property type="match status" value="1"/>
</dbReference>
<dbReference type="InterPro" id="IPR036128">
    <property type="entry name" value="Plus3-like_sf"/>
</dbReference>
<evidence type="ECO:0000313" key="6">
    <source>
        <dbReference type="Proteomes" id="UP000593562"/>
    </source>
</evidence>
<dbReference type="InterPro" id="IPR004343">
    <property type="entry name" value="Plus-3_dom"/>
</dbReference>
<dbReference type="Gene3D" id="3.90.70.200">
    <property type="entry name" value="Plus-3 domain"/>
    <property type="match status" value="1"/>
</dbReference>
<dbReference type="InterPro" id="IPR045894">
    <property type="entry name" value="At5g08430-like"/>
</dbReference>
<dbReference type="EMBL" id="JAAARO010000007">
    <property type="protein sequence ID" value="KAF5745098.1"/>
    <property type="molecule type" value="Genomic_DNA"/>
</dbReference>
<dbReference type="Pfam" id="PF02213">
    <property type="entry name" value="GYF"/>
    <property type="match status" value="1"/>
</dbReference>
<dbReference type="Pfam" id="PF03126">
    <property type="entry name" value="Plus-3"/>
    <property type="match status" value="1"/>
</dbReference>
<dbReference type="Gene3D" id="1.10.245.10">
    <property type="entry name" value="SWIB/MDM2 domain"/>
    <property type="match status" value="1"/>
</dbReference>
<dbReference type="SUPFAM" id="SSF159042">
    <property type="entry name" value="Plus3-like"/>
    <property type="match status" value="1"/>
</dbReference>
<dbReference type="AlphaFoldDB" id="A0A7J7DFQ2"/>
<dbReference type="GO" id="GO:0003677">
    <property type="term" value="F:DNA binding"/>
    <property type="evidence" value="ECO:0007669"/>
    <property type="project" value="InterPro"/>
</dbReference>
<dbReference type="CDD" id="cd10567">
    <property type="entry name" value="SWIB-MDM2_like"/>
    <property type="match status" value="1"/>
</dbReference>
<name>A0A7J7DFQ2_TRIWF</name>
<dbReference type="Proteomes" id="UP000593562">
    <property type="component" value="Unassembled WGS sequence"/>
</dbReference>
<feature type="domain" description="GYF" evidence="2">
    <location>
        <begin position="557"/>
        <end position="610"/>
    </location>
</feature>
<evidence type="ECO:0000313" key="5">
    <source>
        <dbReference type="EMBL" id="KAF5745098.1"/>
    </source>
</evidence>
<evidence type="ECO:0000256" key="1">
    <source>
        <dbReference type="SAM" id="MobiDB-lite"/>
    </source>
</evidence>
<keyword evidence="6" id="KW-1185">Reference proteome</keyword>
<dbReference type="InterPro" id="IPR003121">
    <property type="entry name" value="SWIB_MDM2_domain"/>
</dbReference>
<dbReference type="Pfam" id="PF02201">
    <property type="entry name" value="SWIB"/>
    <property type="match status" value="1"/>
</dbReference>
<dbReference type="InterPro" id="IPR035445">
    <property type="entry name" value="GYF-like_dom_sf"/>
</dbReference>
<evidence type="ECO:0000259" key="2">
    <source>
        <dbReference type="PROSITE" id="PS50829"/>
    </source>
</evidence>
<proteinExistence type="predicted"/>
<dbReference type="PROSITE" id="PS50829">
    <property type="entry name" value="GYF"/>
    <property type="match status" value="1"/>
</dbReference>
<dbReference type="InterPro" id="IPR058668">
    <property type="entry name" value="NERD_dom"/>
</dbReference>
<feature type="region of interest" description="Disordered" evidence="1">
    <location>
        <begin position="116"/>
        <end position="146"/>
    </location>
</feature>
<accession>A0A7J7DFQ2</accession>
<dbReference type="Pfam" id="PF25980">
    <property type="entry name" value="NERD_plant"/>
    <property type="match status" value="1"/>
</dbReference>
<evidence type="ECO:0000259" key="4">
    <source>
        <dbReference type="PROSITE" id="PS51925"/>
    </source>
</evidence>
<dbReference type="PANTHER" id="PTHR46851">
    <property type="entry name" value="OS01G0884500 PROTEIN"/>
    <property type="match status" value="1"/>
</dbReference>
<dbReference type="InterPro" id="IPR003169">
    <property type="entry name" value="GYF"/>
</dbReference>
<dbReference type="SMART" id="SM00719">
    <property type="entry name" value="Plus3"/>
    <property type="match status" value="1"/>
</dbReference>
<organism evidence="5 6">
    <name type="scientific">Tripterygium wilfordii</name>
    <name type="common">Thunder God vine</name>
    <dbReference type="NCBI Taxonomy" id="458696"/>
    <lineage>
        <taxon>Eukaryota</taxon>
        <taxon>Viridiplantae</taxon>
        <taxon>Streptophyta</taxon>
        <taxon>Embryophyta</taxon>
        <taxon>Tracheophyta</taxon>
        <taxon>Spermatophyta</taxon>
        <taxon>Magnoliopsida</taxon>
        <taxon>eudicotyledons</taxon>
        <taxon>Gunneridae</taxon>
        <taxon>Pentapetalae</taxon>
        <taxon>rosids</taxon>
        <taxon>fabids</taxon>
        <taxon>Celastrales</taxon>
        <taxon>Celastraceae</taxon>
        <taxon>Tripterygium</taxon>
    </lineage>
</organism>
<dbReference type="SUPFAM" id="SSF47592">
    <property type="entry name" value="SWIB/MDM2 domain"/>
    <property type="match status" value="1"/>
</dbReference>
<comment type="caution">
    <text evidence="5">The sequence shown here is derived from an EMBL/GenBank/DDBJ whole genome shotgun (WGS) entry which is preliminary data.</text>
</comment>